<protein>
    <submittedName>
        <fullName evidence="1">Uncharacterized protein</fullName>
    </submittedName>
</protein>
<evidence type="ECO:0000313" key="2">
    <source>
        <dbReference type="Proteomes" id="UP000624243"/>
    </source>
</evidence>
<gene>
    <name evidence="1" type="ORF">HU758_001060</name>
</gene>
<accession>A0ACC5UH91</accession>
<comment type="caution">
    <text evidence="1">The sequence shown here is derived from an EMBL/GenBank/DDBJ whole genome shotgun (WGS) entry which is preliminary data.</text>
</comment>
<keyword evidence="2" id="KW-1185">Reference proteome</keyword>
<dbReference type="Proteomes" id="UP000624243">
    <property type="component" value="Unassembled WGS sequence"/>
</dbReference>
<evidence type="ECO:0000313" key="1">
    <source>
        <dbReference type="EMBL" id="MBV4513799.1"/>
    </source>
</evidence>
<proteinExistence type="predicted"/>
<dbReference type="EMBL" id="JABWSB020000001">
    <property type="protein sequence ID" value="MBV4513799.1"/>
    <property type="molecule type" value="Genomic_DNA"/>
</dbReference>
<organism evidence="1 2">
    <name type="scientific">Pseudomonas kurunegalensis</name>
    <dbReference type="NCBI Taxonomy" id="485880"/>
    <lineage>
        <taxon>Bacteria</taxon>
        <taxon>Pseudomonadati</taxon>
        <taxon>Pseudomonadota</taxon>
        <taxon>Gammaproteobacteria</taxon>
        <taxon>Pseudomonadales</taxon>
        <taxon>Pseudomonadaceae</taxon>
        <taxon>Pseudomonas</taxon>
    </lineage>
</organism>
<sequence>MIYPKPKTLSSLALLMTCVSLAALTGCNGDQASGGESKVPAAQAENHEPTYDELNTTLIAKFPSPGRAQEASSLDILQPETAFRLYNNLRTWQEDGRDIANLLETSLGEGGDGVHIFKLGREYSETSDEFKRHDLEGKILAETQQEAAKVDGNRSVKFLSEPGKQVSLALGKYNFDEMTFKIDSCLFSDKLKYSKEEARNAQHIRGADQERCYFRTSNTALRVGFVGGSKVKFKVESSDLARKIEADRNVLRIAVYGYVESVQRDKVGGNLAKERLVLIAPQRVVLLYANGQVLTETTI</sequence>
<reference evidence="1 2" key="1">
    <citation type="journal article" date="2020" name="Microorganisms">
        <title>Reliable Identification of Environmental Pseudomonas Isolates Using the rpoD Gene.</title>
        <authorList>
            <consortium name="The Broad Institute Genome Sequencing Platform"/>
            <person name="Girard L."/>
            <person name="Lood C."/>
            <person name="Rokni-Zadeh H."/>
            <person name="van Noort V."/>
            <person name="Lavigne R."/>
            <person name="De Mot R."/>
        </authorList>
    </citation>
    <scope>NUCLEOTIDE SEQUENCE [LARGE SCALE GENOMIC DNA]</scope>
    <source>
        <strain evidence="1 2">RW1P2</strain>
    </source>
</reference>
<name>A0ACC5UH91_9PSED</name>